<keyword evidence="2" id="KW-1133">Transmembrane helix</keyword>
<reference evidence="4 5" key="1">
    <citation type="journal article" date="2014" name="Int. J. Syst. Evol. Microbiol.">
        <title>Complete genome sequence of Corynebacterium casei LMG S-19264T (=DSM 44701T), isolated from a smear-ripened cheese.</title>
        <authorList>
            <consortium name="US DOE Joint Genome Institute (JGI-PGF)"/>
            <person name="Walter F."/>
            <person name="Albersmeier A."/>
            <person name="Kalinowski J."/>
            <person name="Ruckert C."/>
        </authorList>
    </citation>
    <scope>NUCLEOTIDE SEQUENCE [LARGE SCALE GENOMIC DNA]</scope>
    <source>
        <strain evidence="4 5">CGMCC 4.7111</strain>
    </source>
</reference>
<feature type="compositionally biased region" description="Basic and acidic residues" evidence="1">
    <location>
        <begin position="1"/>
        <end position="18"/>
    </location>
</feature>
<protein>
    <recommendedName>
        <fullName evidence="3">Putative T7SS secretion signal domain-containing protein</fullName>
    </recommendedName>
</protein>
<feature type="region of interest" description="Disordered" evidence="1">
    <location>
        <begin position="1"/>
        <end position="23"/>
    </location>
</feature>
<evidence type="ECO:0000259" key="3">
    <source>
        <dbReference type="Pfam" id="PF21725"/>
    </source>
</evidence>
<evidence type="ECO:0000313" key="4">
    <source>
        <dbReference type="EMBL" id="GGN86054.1"/>
    </source>
</evidence>
<feature type="domain" description="Putative T7SS secretion signal" evidence="3">
    <location>
        <begin position="20"/>
        <end position="195"/>
    </location>
</feature>
<sequence>MSHRPTDWHILDLDHDPTPGDPQRVKKLAGSLHDFADDVSHVLRDIKGMANEGAVLKWAGKTADSFTAEFEDVPGKLKKLKKSYDIAGDALASYWPDLEEAQGKADKALRDGLKAHAELSTAQTALTGANDWVHTATAKADSYDPDKNGGRKDVPKPDEAEVRRATRNAQHAKEKQTAAQNDVDTAQHALDAAKKLAAHAKGLREDAARRTVKKLHEASDAGIHNRHWWEEAVDWVSDHWDEIVTVCKWVVTIVGIIVMIVGGPLGWLVFAAALVVLADTVRKMLNGQAGWGDLVWALLDCIPATKGFTSLAKIGKLWKAGGLRALGAGFMGGIGGGLKNLANSIRNGGKGIKQLSVALRDAWRARQGFKTPKLPPAGHGTKLLETISESRITRGSDGLISKIDGQPVSDYLKHVTEMRSQSYKDLVSEGTDAFRKKDLGDCLGVGVDRRTGKVYEGINGRKGNEIDPNDVHPTIRDSVDNVANNGPYPDRSGDLTFDYPHPDVPLRHAEVKATNMALHDRAAAGLPDGPAAMQEITMNTHFPYMGGGKPAPFCANCHNVLGGVDSVAGRFPGWPPNDEILIPGVTY</sequence>
<evidence type="ECO:0000256" key="1">
    <source>
        <dbReference type="SAM" id="MobiDB-lite"/>
    </source>
</evidence>
<dbReference type="Pfam" id="PF21725">
    <property type="entry name" value="T7SS_signal"/>
    <property type="match status" value="1"/>
</dbReference>
<accession>A0A917YB94</accession>
<proteinExistence type="predicted"/>
<gene>
    <name evidence="4" type="ORF">GCM10011579_077430</name>
</gene>
<evidence type="ECO:0000313" key="5">
    <source>
        <dbReference type="Proteomes" id="UP000600365"/>
    </source>
</evidence>
<dbReference type="InterPro" id="IPR025968">
    <property type="entry name" value="YwqJ_deaminase"/>
</dbReference>
<keyword evidence="5" id="KW-1185">Reference proteome</keyword>
<keyword evidence="2" id="KW-0472">Membrane</keyword>
<comment type="caution">
    <text evidence="4">The sequence shown here is derived from an EMBL/GenBank/DDBJ whole genome shotgun (WGS) entry which is preliminary data.</text>
</comment>
<evidence type="ECO:0000256" key="2">
    <source>
        <dbReference type="SAM" id="Phobius"/>
    </source>
</evidence>
<dbReference type="Pfam" id="PF14431">
    <property type="entry name" value="YwqJ-deaminase"/>
    <property type="match status" value="1"/>
</dbReference>
<dbReference type="InterPro" id="IPR049082">
    <property type="entry name" value="T7SS_signal"/>
</dbReference>
<feature type="region of interest" description="Disordered" evidence="1">
    <location>
        <begin position="138"/>
        <end position="183"/>
    </location>
</feature>
<name>A0A917YB94_9ACTN</name>
<keyword evidence="2" id="KW-0812">Transmembrane</keyword>
<organism evidence="4 5">
    <name type="scientific">Streptomyces albiflavescens</name>
    <dbReference type="NCBI Taxonomy" id="1623582"/>
    <lineage>
        <taxon>Bacteria</taxon>
        <taxon>Bacillati</taxon>
        <taxon>Actinomycetota</taxon>
        <taxon>Actinomycetes</taxon>
        <taxon>Kitasatosporales</taxon>
        <taxon>Streptomycetaceae</taxon>
        <taxon>Streptomyces</taxon>
    </lineage>
</organism>
<dbReference type="AlphaFoldDB" id="A0A917YB94"/>
<feature type="compositionally biased region" description="Basic and acidic residues" evidence="1">
    <location>
        <begin position="141"/>
        <end position="164"/>
    </location>
</feature>
<dbReference type="Gene3D" id="1.10.287.1060">
    <property type="entry name" value="ESAT-6-like"/>
    <property type="match status" value="1"/>
</dbReference>
<dbReference type="RefSeq" id="WP_189190773.1">
    <property type="nucleotide sequence ID" value="NZ_BMMM01000018.1"/>
</dbReference>
<dbReference type="Proteomes" id="UP000600365">
    <property type="component" value="Unassembled WGS sequence"/>
</dbReference>
<feature type="transmembrane region" description="Helical" evidence="2">
    <location>
        <begin position="249"/>
        <end position="278"/>
    </location>
</feature>
<dbReference type="EMBL" id="BMMM01000018">
    <property type="protein sequence ID" value="GGN86054.1"/>
    <property type="molecule type" value="Genomic_DNA"/>
</dbReference>